<keyword evidence="4" id="KW-1185">Reference proteome</keyword>
<evidence type="ECO:0000256" key="2">
    <source>
        <dbReference type="ARBA" id="ARBA00035300"/>
    </source>
</evidence>
<dbReference type="PANTHER" id="PTHR13287">
    <property type="entry name" value="ADIPOSE-SECRETED SIGNALING PROTEIN"/>
    <property type="match status" value="1"/>
</dbReference>
<comment type="similarity">
    <text evidence="1">Belongs to the ADISSP family.</text>
</comment>
<dbReference type="InterPro" id="IPR026794">
    <property type="entry name" value="ADISSP"/>
</dbReference>
<dbReference type="EMBL" id="REGN01003399">
    <property type="protein sequence ID" value="RNA22795.1"/>
    <property type="molecule type" value="Genomic_DNA"/>
</dbReference>
<evidence type="ECO:0000256" key="1">
    <source>
        <dbReference type="ARBA" id="ARBA00035018"/>
    </source>
</evidence>
<reference evidence="3 4" key="1">
    <citation type="journal article" date="2018" name="Sci. Rep.">
        <title>Genomic signatures of local adaptation to the degree of environmental predictability in rotifers.</title>
        <authorList>
            <person name="Franch-Gras L."/>
            <person name="Hahn C."/>
            <person name="Garcia-Roger E.M."/>
            <person name="Carmona M.J."/>
            <person name="Serra M."/>
            <person name="Gomez A."/>
        </authorList>
    </citation>
    <scope>NUCLEOTIDE SEQUENCE [LARGE SCALE GENOMIC DNA]</scope>
    <source>
        <strain evidence="3">HYR1</strain>
    </source>
</reference>
<evidence type="ECO:0000313" key="4">
    <source>
        <dbReference type="Proteomes" id="UP000276133"/>
    </source>
</evidence>
<comment type="caution">
    <text evidence="3">The sequence shown here is derived from an EMBL/GenBank/DDBJ whole genome shotgun (WGS) entry which is preliminary data.</text>
</comment>
<accession>A0A3M7RHP0</accession>
<dbReference type="Pfam" id="PF15006">
    <property type="entry name" value="DUF4517"/>
    <property type="match status" value="1"/>
</dbReference>
<proteinExistence type="inferred from homology"/>
<organism evidence="3 4">
    <name type="scientific">Brachionus plicatilis</name>
    <name type="common">Marine rotifer</name>
    <name type="synonym">Brachionus muelleri</name>
    <dbReference type="NCBI Taxonomy" id="10195"/>
    <lineage>
        <taxon>Eukaryota</taxon>
        <taxon>Metazoa</taxon>
        <taxon>Spiralia</taxon>
        <taxon>Gnathifera</taxon>
        <taxon>Rotifera</taxon>
        <taxon>Eurotatoria</taxon>
        <taxon>Monogononta</taxon>
        <taxon>Pseudotrocha</taxon>
        <taxon>Ploima</taxon>
        <taxon>Brachionidae</taxon>
        <taxon>Brachionus</taxon>
    </lineage>
</organism>
<protein>
    <recommendedName>
        <fullName evidence="2">Adipose-secreted signaling protein</fullName>
    </recommendedName>
</protein>
<dbReference type="PANTHER" id="PTHR13287:SF2">
    <property type="entry name" value="ADIPOSE-SECRETED SIGNALING PROTEIN"/>
    <property type="match status" value="1"/>
</dbReference>
<sequence>MSAGIDHPHHVKFNLQEEEIKNHHENLDIIKYENNKFDINVGYLKIDHYYKVVFCLKLDNNYGNVEFVRDLSSPQVSLKELKKKADFSKGEYEMTFVFYASKEKHDKETIFLRLGDEETNMLEINFEAKVLGAHQGTPLLRNGITLLSNHIDHLNSTSSQKLHFNIN</sequence>
<gene>
    <name evidence="3" type="ORF">BpHYR1_031416</name>
</gene>
<name>A0A3M7RHP0_BRAPC</name>
<dbReference type="OrthoDB" id="6246153at2759"/>
<dbReference type="Proteomes" id="UP000276133">
    <property type="component" value="Unassembled WGS sequence"/>
</dbReference>
<evidence type="ECO:0000313" key="3">
    <source>
        <dbReference type="EMBL" id="RNA22795.1"/>
    </source>
</evidence>
<dbReference type="AlphaFoldDB" id="A0A3M7RHP0"/>